<name>A0AAF3FIG9_9BILA</name>
<keyword evidence="4" id="KW-0732">Signal</keyword>
<dbReference type="PANTHER" id="PTHR10127:SF831">
    <property type="entry name" value="ZINC METALLOPROTEINASE NAS-37"/>
    <property type="match status" value="1"/>
</dbReference>
<evidence type="ECO:0000256" key="2">
    <source>
        <dbReference type="ARBA" id="ARBA00023157"/>
    </source>
</evidence>
<keyword evidence="3 4" id="KW-0862">Zinc</keyword>
<evidence type="ECO:0000256" key="1">
    <source>
        <dbReference type="ARBA" id="ARBA00022536"/>
    </source>
</evidence>
<dbReference type="SMART" id="SM00235">
    <property type="entry name" value="ZnMc"/>
    <property type="match status" value="1"/>
</dbReference>
<keyword evidence="3 4" id="KW-0645">Protease</keyword>
<evidence type="ECO:0000256" key="5">
    <source>
        <dbReference type="SAM" id="MobiDB-lite"/>
    </source>
</evidence>
<dbReference type="InterPro" id="IPR001506">
    <property type="entry name" value="Peptidase_M12A"/>
</dbReference>
<dbReference type="InterPro" id="IPR034035">
    <property type="entry name" value="Astacin-like_dom"/>
</dbReference>
<dbReference type="CDD" id="cd04280">
    <property type="entry name" value="ZnMc_astacin_like"/>
    <property type="match status" value="1"/>
</dbReference>
<organism evidence="7 8">
    <name type="scientific">Mesorhabditis belari</name>
    <dbReference type="NCBI Taxonomy" id="2138241"/>
    <lineage>
        <taxon>Eukaryota</taxon>
        <taxon>Metazoa</taxon>
        <taxon>Ecdysozoa</taxon>
        <taxon>Nematoda</taxon>
        <taxon>Chromadorea</taxon>
        <taxon>Rhabditida</taxon>
        <taxon>Rhabditina</taxon>
        <taxon>Rhabditomorpha</taxon>
        <taxon>Rhabditoidea</taxon>
        <taxon>Rhabditidae</taxon>
        <taxon>Mesorhabditinae</taxon>
        <taxon>Mesorhabditis</taxon>
    </lineage>
</organism>
<feature type="active site" evidence="3">
    <location>
        <position position="275"/>
    </location>
</feature>
<keyword evidence="1" id="KW-0245">EGF-like domain</keyword>
<dbReference type="SUPFAM" id="SSF49854">
    <property type="entry name" value="Spermadhesin, CUB domain"/>
    <property type="match status" value="1"/>
</dbReference>
<dbReference type="EC" id="3.4.24.-" evidence="4"/>
<feature type="binding site" evidence="3">
    <location>
        <position position="284"/>
    </location>
    <ligand>
        <name>Zn(2+)</name>
        <dbReference type="ChEBI" id="CHEBI:29105"/>
        <note>catalytic</note>
    </ligand>
</feature>
<comment type="caution">
    <text evidence="3">Lacks conserved residue(s) required for the propagation of feature annotation.</text>
</comment>
<feature type="domain" description="Peptidase M12A" evidence="6">
    <location>
        <begin position="180"/>
        <end position="379"/>
    </location>
</feature>
<accession>A0AAF3FIG9</accession>
<keyword evidence="3 4" id="KW-0479">Metal-binding</keyword>
<keyword evidence="7" id="KW-1185">Reference proteome</keyword>
<dbReference type="Gene3D" id="3.40.390.10">
    <property type="entry name" value="Collagenase (Catalytic Domain)"/>
    <property type="match status" value="1"/>
</dbReference>
<evidence type="ECO:0000259" key="6">
    <source>
        <dbReference type="PROSITE" id="PS51864"/>
    </source>
</evidence>
<dbReference type="InterPro" id="IPR035914">
    <property type="entry name" value="Sperma_CUB_dom_sf"/>
</dbReference>
<dbReference type="InterPro" id="IPR006026">
    <property type="entry name" value="Peptidase_Metallo"/>
</dbReference>
<feature type="signal peptide" evidence="4">
    <location>
        <begin position="1"/>
        <end position="16"/>
    </location>
</feature>
<dbReference type="PROSITE" id="PS51864">
    <property type="entry name" value="ASTACIN"/>
    <property type="match status" value="1"/>
</dbReference>
<reference evidence="8" key="1">
    <citation type="submission" date="2024-02" db="UniProtKB">
        <authorList>
            <consortium name="WormBaseParasite"/>
        </authorList>
    </citation>
    <scope>IDENTIFICATION</scope>
</reference>
<comment type="cofactor">
    <cofactor evidence="3 4">
        <name>Zn(2+)</name>
        <dbReference type="ChEBI" id="CHEBI:29105"/>
    </cofactor>
    <text evidence="3 4">Binds 1 zinc ion per subunit.</text>
</comment>
<protein>
    <recommendedName>
        <fullName evidence="4">Metalloendopeptidase</fullName>
        <ecNumber evidence="4">3.4.24.-</ecNumber>
    </recommendedName>
</protein>
<evidence type="ECO:0000256" key="3">
    <source>
        <dbReference type="PROSITE-ProRule" id="PRU01211"/>
    </source>
</evidence>
<keyword evidence="3 4" id="KW-0378">Hydrolase</keyword>
<dbReference type="AlphaFoldDB" id="A0AAF3FIG9"/>
<dbReference type="WBParaSite" id="MBELARI_LOCUS5648">
    <property type="protein sequence ID" value="MBELARI_LOCUS5648"/>
    <property type="gene ID" value="MBELARI_LOCUS5648"/>
</dbReference>
<dbReference type="PRINTS" id="PR00480">
    <property type="entry name" value="ASTACIN"/>
</dbReference>
<evidence type="ECO:0000256" key="4">
    <source>
        <dbReference type="RuleBase" id="RU361183"/>
    </source>
</evidence>
<sequence length="546" mass="61814">MQLLIFIAFLWILTEGIVPPQIKKHFLSHHPDRGTLPRRHHHRTKPSSDPSRHGPFGNFLSGRHKSETFISTTAPDHHKAHQHLGRFGKRDAEEIQRIGQHLGRLRARHSAAHPAALHQQKQEKLEKLKDKLLDTHPVLSIHEINQNAGIDHFLFESDLALTETQAKALADAPIGQNGKRAAGAATAHLWDKTKPIPYTFNSSMDDERIHIVERALISWENETCLRFEKNAIGPNRLEFFVGAGCYSSVGRIDQWEKQPISLGDGCQMVGIASHEIMHSLGVYHTHGRTDRDANIIVNSNSVQSQMLGNFLKLTIKENDNKGIGFDYGSIMHYGSYYFWNGKDSATIVAEDVRYQNTIGNRREIQFSDSKMINSIYKCNEHCTKHINCWNSGYIDPKDCTRCKCPSFFKGKFCEMSQVITHIKHDEMKTIKLAAEEIPSNHQFTTDNVDYDDFTKSVPEVIQSDEGHRLTLRIVDFPTTPLKCYAACRYAGIEIVDGDFEKSGIVICCSKEKNSTFHSKTNRVGIRAWAAPGIPLQYIIKAEADKV</sequence>
<keyword evidence="3 4" id="KW-0482">Metalloprotease</keyword>
<feature type="chain" id="PRO_5041777731" description="Metalloendopeptidase" evidence="4">
    <location>
        <begin position="17"/>
        <end position="546"/>
    </location>
</feature>
<dbReference type="PANTHER" id="PTHR10127">
    <property type="entry name" value="DISCOIDIN, CUB, EGF, LAMININ , AND ZINC METALLOPROTEASE DOMAIN CONTAINING"/>
    <property type="match status" value="1"/>
</dbReference>
<dbReference type="GO" id="GO:0004222">
    <property type="term" value="F:metalloendopeptidase activity"/>
    <property type="evidence" value="ECO:0007669"/>
    <property type="project" value="UniProtKB-UniRule"/>
</dbReference>
<dbReference type="Pfam" id="PF01400">
    <property type="entry name" value="Astacin"/>
    <property type="match status" value="1"/>
</dbReference>
<feature type="binding site" evidence="3">
    <location>
        <position position="278"/>
    </location>
    <ligand>
        <name>Zn(2+)</name>
        <dbReference type="ChEBI" id="CHEBI:29105"/>
        <note>catalytic</note>
    </ligand>
</feature>
<evidence type="ECO:0000313" key="7">
    <source>
        <dbReference type="Proteomes" id="UP000887575"/>
    </source>
</evidence>
<feature type="binding site" evidence="3">
    <location>
        <position position="274"/>
    </location>
    <ligand>
        <name>Zn(2+)</name>
        <dbReference type="ChEBI" id="CHEBI:29105"/>
        <note>catalytic</note>
    </ligand>
</feature>
<dbReference type="SUPFAM" id="SSF55486">
    <property type="entry name" value="Metalloproteases ('zincins'), catalytic domain"/>
    <property type="match status" value="1"/>
</dbReference>
<dbReference type="GO" id="GO:0008270">
    <property type="term" value="F:zinc ion binding"/>
    <property type="evidence" value="ECO:0007669"/>
    <property type="project" value="UniProtKB-UniRule"/>
</dbReference>
<dbReference type="Proteomes" id="UP000887575">
    <property type="component" value="Unassembled WGS sequence"/>
</dbReference>
<feature type="region of interest" description="Disordered" evidence="5">
    <location>
        <begin position="28"/>
        <end position="60"/>
    </location>
</feature>
<dbReference type="GO" id="GO:0006508">
    <property type="term" value="P:proteolysis"/>
    <property type="evidence" value="ECO:0007669"/>
    <property type="project" value="UniProtKB-KW"/>
</dbReference>
<keyword evidence="2" id="KW-1015">Disulfide bond</keyword>
<proteinExistence type="predicted"/>
<feature type="compositionally biased region" description="Basic residues" evidence="5">
    <location>
        <begin position="36"/>
        <end position="45"/>
    </location>
</feature>
<evidence type="ECO:0000313" key="8">
    <source>
        <dbReference type="WBParaSite" id="MBELARI_LOCUS5648"/>
    </source>
</evidence>
<dbReference type="InterPro" id="IPR024079">
    <property type="entry name" value="MetalloPept_cat_dom_sf"/>
</dbReference>